<dbReference type="GO" id="GO:0006355">
    <property type="term" value="P:regulation of DNA-templated transcription"/>
    <property type="evidence" value="ECO:0007669"/>
    <property type="project" value="InterPro"/>
</dbReference>
<dbReference type="InterPro" id="IPR036634">
    <property type="entry name" value="PRD_sf"/>
</dbReference>
<dbReference type="RefSeq" id="WP_065546582.1">
    <property type="nucleotide sequence ID" value="NZ_CP016415.1"/>
</dbReference>
<gene>
    <name evidence="2" type="ORF">VSVS05_03918</name>
</gene>
<protein>
    <recommendedName>
        <fullName evidence="1">PRD domain-containing protein</fullName>
    </recommendedName>
</protein>
<evidence type="ECO:0000313" key="3">
    <source>
        <dbReference type="Proteomes" id="UP000092528"/>
    </source>
</evidence>
<evidence type="ECO:0000313" key="2">
    <source>
        <dbReference type="EMBL" id="ANU38954.1"/>
    </source>
</evidence>
<dbReference type="PATRIC" id="fig|45658.7.peg.3886"/>
<evidence type="ECO:0000259" key="1">
    <source>
        <dbReference type="PROSITE" id="PS51372"/>
    </source>
</evidence>
<sequence length="124" mass="13975">MQQRLALLTQAEVISQRAHDGCTNALALIDAELQLSHDNEQYQMAITHLARAADRVWQHEPVAEGLDQDVLEEVVTDADYPKVLDLHHQVLQAMGLIELPASEESFMIANIYSLFQLSLEEQQP</sequence>
<dbReference type="EMBL" id="CP016415">
    <property type="protein sequence ID" value="ANU38954.1"/>
    <property type="molecule type" value="Genomic_DNA"/>
</dbReference>
<dbReference type="InterPro" id="IPR011608">
    <property type="entry name" value="PRD"/>
</dbReference>
<keyword evidence="3" id="KW-1185">Reference proteome</keyword>
<name>A0A1C7FHY9_9VIBR</name>
<feature type="domain" description="PRD" evidence="1">
    <location>
        <begin position="13"/>
        <end position="121"/>
    </location>
</feature>
<organism evidence="2 3">
    <name type="scientific">Vibrio scophthalmi</name>
    <dbReference type="NCBI Taxonomy" id="45658"/>
    <lineage>
        <taxon>Bacteria</taxon>
        <taxon>Pseudomonadati</taxon>
        <taxon>Pseudomonadota</taxon>
        <taxon>Gammaproteobacteria</taxon>
        <taxon>Vibrionales</taxon>
        <taxon>Vibrionaceae</taxon>
        <taxon>Vibrio</taxon>
    </lineage>
</organism>
<dbReference type="SUPFAM" id="SSF63520">
    <property type="entry name" value="PTS-regulatory domain, PRD"/>
    <property type="match status" value="1"/>
</dbReference>
<dbReference type="Proteomes" id="UP000092528">
    <property type="component" value="Chromosome 2"/>
</dbReference>
<accession>A0A1C7FHY9</accession>
<proteinExistence type="predicted"/>
<dbReference type="AlphaFoldDB" id="A0A1C7FHY9"/>
<dbReference type="GeneID" id="96874124"/>
<reference evidence="2 3" key="1">
    <citation type="submission" date="2016-07" db="EMBL/GenBank/DDBJ databases">
        <title>Genome sequencing of Vibrio scophthalmi strain VS-05, an isolated from Paralichthys olivaceus.</title>
        <authorList>
            <person name="Han H.-J."/>
        </authorList>
    </citation>
    <scope>NUCLEOTIDE SEQUENCE [LARGE SCALE GENOMIC DNA]</scope>
    <source>
        <strain evidence="2 3">VS-05</strain>
    </source>
</reference>
<dbReference type="PROSITE" id="PS51372">
    <property type="entry name" value="PRD_2"/>
    <property type="match status" value="1"/>
</dbReference>